<proteinExistence type="predicted"/>
<dbReference type="Gene3D" id="1.10.287.1490">
    <property type="match status" value="1"/>
</dbReference>
<dbReference type="EMBL" id="JAQQWI010000007">
    <property type="protein sequence ID" value="KAK8027420.1"/>
    <property type="molecule type" value="Genomic_DNA"/>
</dbReference>
<evidence type="ECO:0000313" key="1">
    <source>
        <dbReference type="EMBL" id="KAK8027420.1"/>
    </source>
</evidence>
<evidence type="ECO:0000313" key="2">
    <source>
        <dbReference type="Proteomes" id="UP001396898"/>
    </source>
</evidence>
<accession>A0ABR1S7R7</accession>
<keyword evidence="2" id="KW-1185">Reference proteome</keyword>
<protein>
    <submittedName>
        <fullName evidence="1">Uncharacterized protein</fullName>
    </submittedName>
</protein>
<organism evidence="1 2">
    <name type="scientific">Apiospora marii</name>
    <dbReference type="NCBI Taxonomy" id="335849"/>
    <lineage>
        <taxon>Eukaryota</taxon>
        <taxon>Fungi</taxon>
        <taxon>Dikarya</taxon>
        <taxon>Ascomycota</taxon>
        <taxon>Pezizomycotina</taxon>
        <taxon>Sordariomycetes</taxon>
        <taxon>Xylariomycetidae</taxon>
        <taxon>Amphisphaeriales</taxon>
        <taxon>Apiosporaceae</taxon>
        <taxon>Apiospora</taxon>
    </lineage>
</organism>
<name>A0ABR1S7R7_9PEZI</name>
<comment type="caution">
    <text evidence="1">The sequence shown here is derived from an EMBL/GenBank/DDBJ whole genome shotgun (WGS) entry which is preliminary data.</text>
</comment>
<sequence length="231" mass="25279">MLGIAGRQLESYLNKAVVRIGSDIATLKAGLGSLRERQDNHGDDLSDLTAEVSSLRDTVKENQQSAGSISDIAALREHLASSMSAISAVQQDLDNRLSSASELLSQEMDSVRDELTRAQGGLQALRSQLGDHERPPRENALSEDSYAREVNLLRMEVTQLRNVTAARDYATSQTSHNNISYREELDILIDSVAKFGNRISQVETLKMESKLLKSRVQRLDANSGPTEGAGL</sequence>
<reference evidence="1 2" key="1">
    <citation type="submission" date="2023-01" db="EMBL/GenBank/DDBJ databases">
        <title>Analysis of 21 Apiospora genomes using comparative genomics revels a genus with tremendous synthesis potential of carbohydrate active enzymes and secondary metabolites.</title>
        <authorList>
            <person name="Sorensen T."/>
        </authorList>
    </citation>
    <scope>NUCLEOTIDE SEQUENCE [LARGE SCALE GENOMIC DNA]</scope>
    <source>
        <strain evidence="1 2">CBS 20057</strain>
    </source>
</reference>
<dbReference type="Proteomes" id="UP001396898">
    <property type="component" value="Unassembled WGS sequence"/>
</dbReference>
<gene>
    <name evidence="1" type="ORF">PG991_004476</name>
</gene>